<evidence type="ECO:0000313" key="1">
    <source>
        <dbReference type="EMBL" id="TSE08930.1"/>
    </source>
</evidence>
<reference evidence="1 2" key="1">
    <citation type="submission" date="2019-07" db="EMBL/GenBank/DDBJ databases">
        <title>The draft genome sequence of Aquimarina algiphila M91.</title>
        <authorList>
            <person name="Meng X."/>
        </authorList>
    </citation>
    <scope>NUCLEOTIDE SEQUENCE [LARGE SCALE GENOMIC DNA]</scope>
    <source>
        <strain evidence="1 2">M91</strain>
    </source>
</reference>
<dbReference type="Proteomes" id="UP000318833">
    <property type="component" value="Unassembled WGS sequence"/>
</dbReference>
<dbReference type="EMBL" id="VLNR01000018">
    <property type="protein sequence ID" value="TSE08930.1"/>
    <property type="molecule type" value="Genomic_DNA"/>
</dbReference>
<dbReference type="RefSeq" id="WP_109434782.1">
    <property type="nucleotide sequence ID" value="NZ_CANLFO010000014.1"/>
</dbReference>
<keyword evidence="2" id="KW-1185">Reference proteome</keyword>
<dbReference type="AlphaFoldDB" id="A0A554VLG1"/>
<accession>A0A554VLG1</accession>
<proteinExistence type="predicted"/>
<evidence type="ECO:0008006" key="3">
    <source>
        <dbReference type="Google" id="ProtNLM"/>
    </source>
</evidence>
<sequence length="63" mass="7217">MKKFEQLKQSNYRRLERKETTSIIGGTNCFEVRDACRQSCASPSRPEFFDCFIPCLANAGCYA</sequence>
<evidence type="ECO:0000313" key="2">
    <source>
        <dbReference type="Proteomes" id="UP000318833"/>
    </source>
</evidence>
<organism evidence="1 2">
    <name type="scientific">Aquimarina algiphila</name>
    <dbReference type="NCBI Taxonomy" id="2047982"/>
    <lineage>
        <taxon>Bacteria</taxon>
        <taxon>Pseudomonadati</taxon>
        <taxon>Bacteroidota</taxon>
        <taxon>Flavobacteriia</taxon>
        <taxon>Flavobacteriales</taxon>
        <taxon>Flavobacteriaceae</taxon>
        <taxon>Aquimarina</taxon>
    </lineage>
</organism>
<comment type="caution">
    <text evidence="1">The sequence shown here is derived from an EMBL/GenBank/DDBJ whole genome shotgun (WGS) entry which is preliminary data.</text>
</comment>
<name>A0A554VLG1_9FLAO</name>
<protein>
    <recommendedName>
        <fullName evidence="3">Bacteriocin</fullName>
    </recommendedName>
</protein>
<gene>
    <name evidence="1" type="ORF">FOF46_10695</name>
</gene>
<dbReference type="OrthoDB" id="9926237at2"/>